<evidence type="ECO:0000256" key="3">
    <source>
        <dbReference type="ARBA" id="ARBA00022475"/>
    </source>
</evidence>
<evidence type="ECO:0000256" key="7">
    <source>
        <dbReference type="SAM" id="MobiDB-lite"/>
    </source>
</evidence>
<feature type="compositionally biased region" description="Polar residues" evidence="7">
    <location>
        <begin position="1"/>
        <end position="10"/>
    </location>
</feature>
<evidence type="ECO:0000256" key="5">
    <source>
        <dbReference type="ARBA" id="ARBA00022989"/>
    </source>
</evidence>
<gene>
    <name evidence="9" type="primary">eccE</name>
    <name evidence="9" type="ORF">F5X71_08195</name>
</gene>
<keyword evidence="5" id="KW-1133">Transmembrane helix</keyword>
<evidence type="ECO:0000256" key="6">
    <source>
        <dbReference type="ARBA" id="ARBA00023136"/>
    </source>
</evidence>
<dbReference type="NCBIfam" id="TIGR03923">
    <property type="entry name" value="T7SS_EccE"/>
    <property type="match status" value="1"/>
</dbReference>
<evidence type="ECO:0000256" key="4">
    <source>
        <dbReference type="ARBA" id="ARBA00022692"/>
    </source>
</evidence>
<accession>A0A6G9XN10</accession>
<keyword evidence="4" id="KW-0812">Transmembrane</keyword>
<dbReference type="Proteomes" id="UP000501705">
    <property type="component" value="Chromosome"/>
</dbReference>
<keyword evidence="6" id="KW-0472">Membrane</keyword>
<protein>
    <submittedName>
        <fullName evidence="9">Type VII secretion protein EccE</fullName>
    </submittedName>
</protein>
<sequence length="584" mass="60685">MESGRVNNEQIPGITPAEVGEIPAPRPRRRTPFEMMPLTTVLPCAAAGATAATSAIALDAPLWAVAGTGVGVCALGAARWGKTNVWRILALRTALWWRNRGNRAAPERTEPFDVPVPDTGGDRCGMRWDGSQLITMLALDRTAVAPTRLDADDIHSNATVAMSDVARCLAQFDIRLAAIDVVTLGVRTSGPHNVVEVYQKLLGPLPAAADRTVWLVLRFDPLDNTVAIAHRGGGEAGMIRTALVAARRVASRLTTRGVRVALLSAAELAAAEASMSHDTDPAQWTEDWRLLRGNGIELAGYAIPATALDSDVLSAVWALPGKSVLTRLRLTAQTVSNTPGERGAEVAMTALVRQDTSGATDSSIEAAATALGLLPLRGAQRRILLDGGHLDPATALSGPPGALARFTVPIGGCGQVIGATVDGAGVAVPLFGPAVRRAEIVGSLWLAQLMVLRAVAVGAMVVVHSVRSGAWEKLVDEVGAPAKLSIASTGGSHRTAVATMIVYDGVASAGHISDATAVYVRDPEQVQAAGPDVDVALIESADTPGEVVLRTAAGSLAVRLVSITEEHSYLGRTTTEAPVPVATA</sequence>
<dbReference type="InterPro" id="IPR050051">
    <property type="entry name" value="EccE_dom"/>
</dbReference>
<dbReference type="AlphaFoldDB" id="A0A6G9XN10"/>
<dbReference type="InterPro" id="IPR021368">
    <property type="entry name" value="T7SS_EccE"/>
</dbReference>
<comment type="subcellular location">
    <subcellularLocation>
        <location evidence="1">Cell membrane</location>
    </subcellularLocation>
</comment>
<feature type="region of interest" description="Disordered" evidence="7">
    <location>
        <begin position="1"/>
        <end position="29"/>
    </location>
</feature>
<dbReference type="Pfam" id="PF11203">
    <property type="entry name" value="EccE"/>
    <property type="match status" value="1"/>
</dbReference>
<reference evidence="9 10" key="1">
    <citation type="journal article" date="2019" name="ACS Chem. Biol.">
        <title>Identification and Mobilization of a Cryptic Antibiotic Biosynthesis Gene Locus from a Human-Pathogenic Nocardia Isolate.</title>
        <authorList>
            <person name="Herisse M."/>
            <person name="Ishida K."/>
            <person name="Porter J.L."/>
            <person name="Howden B."/>
            <person name="Hertweck C."/>
            <person name="Stinear T.P."/>
            <person name="Pidot S.J."/>
        </authorList>
    </citation>
    <scope>NUCLEOTIDE SEQUENCE [LARGE SCALE GENOMIC DNA]</scope>
    <source>
        <strain evidence="9 10">AUSMDU00024985</strain>
    </source>
</reference>
<comment type="similarity">
    <text evidence="2">Belongs to the EccE family.</text>
</comment>
<evidence type="ECO:0000256" key="1">
    <source>
        <dbReference type="ARBA" id="ARBA00004236"/>
    </source>
</evidence>
<organism evidence="9 10">
    <name type="scientific">Nocardia brasiliensis</name>
    <dbReference type="NCBI Taxonomy" id="37326"/>
    <lineage>
        <taxon>Bacteria</taxon>
        <taxon>Bacillati</taxon>
        <taxon>Actinomycetota</taxon>
        <taxon>Actinomycetes</taxon>
        <taxon>Mycobacteriales</taxon>
        <taxon>Nocardiaceae</taxon>
        <taxon>Nocardia</taxon>
    </lineage>
</organism>
<evidence type="ECO:0000259" key="8">
    <source>
        <dbReference type="Pfam" id="PF11203"/>
    </source>
</evidence>
<dbReference type="EMBL" id="CP046171">
    <property type="protein sequence ID" value="QIS02307.1"/>
    <property type="molecule type" value="Genomic_DNA"/>
</dbReference>
<proteinExistence type="inferred from homology"/>
<evidence type="ECO:0000313" key="10">
    <source>
        <dbReference type="Proteomes" id="UP000501705"/>
    </source>
</evidence>
<evidence type="ECO:0000313" key="9">
    <source>
        <dbReference type="EMBL" id="QIS02307.1"/>
    </source>
</evidence>
<dbReference type="GO" id="GO:0005886">
    <property type="term" value="C:plasma membrane"/>
    <property type="evidence" value="ECO:0007669"/>
    <property type="project" value="UniProtKB-SubCell"/>
</dbReference>
<evidence type="ECO:0000256" key="2">
    <source>
        <dbReference type="ARBA" id="ARBA00007759"/>
    </source>
</evidence>
<feature type="domain" description="Type VII secretion system protein EccE" evidence="8">
    <location>
        <begin position="207"/>
        <end position="303"/>
    </location>
</feature>
<keyword evidence="3" id="KW-1003">Cell membrane</keyword>
<name>A0A6G9XN10_NOCBR</name>